<evidence type="ECO:0000256" key="3">
    <source>
        <dbReference type="ARBA" id="ARBA00023125"/>
    </source>
</evidence>
<dbReference type="SMART" id="SM00530">
    <property type="entry name" value="HTH_XRE"/>
    <property type="match status" value="1"/>
</dbReference>
<dbReference type="PROSITE" id="PS50943">
    <property type="entry name" value="HTH_CROC1"/>
    <property type="match status" value="1"/>
</dbReference>
<sequence length="538" mass="59739">MAKSPRLGTRLRRLRKDKKLTQVDLADQLGISASYLNLLEHNRRSITVPILLRLSQILKVDPLVFSPQDEGHLIAEITDTLKDPLFEDDDFDETDIATMAAEAPALCSALKKTYDAYKSTQSDMQLLSERLSQDLLFADSSFRLRTLVTSILSSTEIVHDNDDLSAKDRKEFLKIVLKDSENLADTVSEMLGFVGGDGFTDKSSAPSPVEAVSDFIQSKNNYFEAIETAADEFRATLREDITPTQTLAEYLRREHGVKVEFADRDQHDTEATLFDDQYRHLILSKALPQASVDFHLALLCGQLAFPDLFSEIAVGPELVNEAATTQAISALTNYFAGAYLLPYDTFLTAAEKLRYDIELLQQQFGASYEQICHRLTTLQKPSESGIPLHLIRSDIAGNISKRFTASGLRIPRYGNSCPRWVLHSAFLTPGVICPQISEMPDGGRFFSIARTVTKPSLGYTQPKRHYAISLGCDVSHAHHLVYADGMNLAAPRTVVPVGVTCRLCDRPNCAQRAASPPSQARDTMHPQKRNISPGIGDF</sequence>
<organism evidence="7 8">
    <name type="scientific">Sneathiella marina</name>
    <dbReference type="NCBI Taxonomy" id="2950108"/>
    <lineage>
        <taxon>Bacteria</taxon>
        <taxon>Pseudomonadati</taxon>
        <taxon>Pseudomonadota</taxon>
        <taxon>Alphaproteobacteria</taxon>
        <taxon>Sneathiellales</taxon>
        <taxon>Sneathiellaceae</taxon>
        <taxon>Sneathiella</taxon>
    </lineage>
</organism>
<dbReference type="Gene3D" id="1.10.260.40">
    <property type="entry name" value="lambda repressor-like DNA-binding domains"/>
    <property type="match status" value="1"/>
</dbReference>
<evidence type="ECO:0000256" key="2">
    <source>
        <dbReference type="ARBA" id="ARBA00023015"/>
    </source>
</evidence>
<dbReference type="Pfam" id="PF01381">
    <property type="entry name" value="HTH_3"/>
    <property type="match status" value="1"/>
</dbReference>
<protein>
    <submittedName>
        <fullName evidence="7">Short-chain fatty acyl-CoA regulator family protein</fullName>
    </submittedName>
</protein>
<accession>A0ABY4W4W4</accession>
<proteinExistence type="inferred from homology"/>
<dbReference type="InterPro" id="IPR018653">
    <property type="entry name" value="ScfR_C"/>
</dbReference>
<evidence type="ECO:0000256" key="4">
    <source>
        <dbReference type="ARBA" id="ARBA00023163"/>
    </source>
</evidence>
<dbReference type="PANTHER" id="PTHR46797">
    <property type="entry name" value="HTH-TYPE TRANSCRIPTIONAL REGULATOR"/>
    <property type="match status" value="1"/>
</dbReference>
<dbReference type="InterPro" id="IPR010982">
    <property type="entry name" value="Lambda_DNA-bd_dom_sf"/>
</dbReference>
<keyword evidence="2" id="KW-0805">Transcription regulation</keyword>
<dbReference type="Pfam" id="PF06114">
    <property type="entry name" value="Peptidase_M78"/>
    <property type="match status" value="1"/>
</dbReference>
<dbReference type="Proteomes" id="UP001056291">
    <property type="component" value="Chromosome"/>
</dbReference>
<evidence type="ECO:0000256" key="1">
    <source>
        <dbReference type="ARBA" id="ARBA00007227"/>
    </source>
</evidence>
<dbReference type="CDD" id="cd00093">
    <property type="entry name" value="HTH_XRE"/>
    <property type="match status" value="1"/>
</dbReference>
<evidence type="ECO:0000256" key="5">
    <source>
        <dbReference type="SAM" id="MobiDB-lite"/>
    </source>
</evidence>
<evidence type="ECO:0000313" key="8">
    <source>
        <dbReference type="Proteomes" id="UP001056291"/>
    </source>
</evidence>
<feature type="domain" description="HTH cro/C1-type" evidence="6">
    <location>
        <begin position="11"/>
        <end position="65"/>
    </location>
</feature>
<evidence type="ECO:0000313" key="7">
    <source>
        <dbReference type="EMBL" id="USG62241.1"/>
    </source>
</evidence>
<dbReference type="PANTHER" id="PTHR46797:SF23">
    <property type="entry name" value="HTH-TYPE TRANSCRIPTIONAL REGULATOR SUTR"/>
    <property type="match status" value="1"/>
</dbReference>
<name>A0ABY4W4W4_9PROT</name>
<feature type="region of interest" description="Disordered" evidence="5">
    <location>
        <begin position="510"/>
        <end position="538"/>
    </location>
</feature>
<gene>
    <name evidence="7" type="ORF">NBZ79_04525</name>
</gene>
<evidence type="ECO:0000259" key="6">
    <source>
        <dbReference type="PROSITE" id="PS50943"/>
    </source>
</evidence>
<dbReference type="InterPro" id="IPR010359">
    <property type="entry name" value="IrrE_HExxH"/>
</dbReference>
<dbReference type="Pfam" id="PF09856">
    <property type="entry name" value="ScfRs"/>
    <property type="match status" value="1"/>
</dbReference>
<dbReference type="SUPFAM" id="SSF47413">
    <property type="entry name" value="lambda repressor-like DNA-binding domains"/>
    <property type="match status" value="1"/>
</dbReference>
<comment type="similarity">
    <text evidence="1">Belongs to the short-chain fatty acyl-CoA assimilation regulator (ScfR) family.</text>
</comment>
<dbReference type="RefSeq" id="WP_251935880.1">
    <property type="nucleotide sequence ID" value="NZ_CP098747.1"/>
</dbReference>
<dbReference type="InterPro" id="IPR050807">
    <property type="entry name" value="TransReg_Diox_bact_type"/>
</dbReference>
<dbReference type="EMBL" id="CP098747">
    <property type="protein sequence ID" value="USG62241.1"/>
    <property type="molecule type" value="Genomic_DNA"/>
</dbReference>
<reference evidence="7" key="1">
    <citation type="submission" date="2022-06" db="EMBL/GenBank/DDBJ databases">
        <title>Sneathiella actinostolidae sp. nov., isolated from a sea anemonein the Western Pacific Ocean.</title>
        <authorList>
            <person name="Wei M.J."/>
        </authorList>
    </citation>
    <scope>NUCLEOTIDE SEQUENCE</scope>
    <source>
        <strain evidence="7">PHK-P5</strain>
    </source>
</reference>
<keyword evidence="4" id="KW-0804">Transcription</keyword>
<keyword evidence="8" id="KW-1185">Reference proteome</keyword>
<dbReference type="InterPro" id="IPR001387">
    <property type="entry name" value="Cro/C1-type_HTH"/>
</dbReference>
<keyword evidence="3" id="KW-0238">DNA-binding</keyword>